<evidence type="ECO:0000259" key="2">
    <source>
        <dbReference type="Pfam" id="PF18557"/>
    </source>
</evidence>
<feature type="compositionally biased region" description="Basic and acidic residues" evidence="1">
    <location>
        <begin position="7"/>
        <end position="27"/>
    </location>
</feature>
<evidence type="ECO:0000256" key="1">
    <source>
        <dbReference type="SAM" id="MobiDB-lite"/>
    </source>
</evidence>
<dbReference type="InterPro" id="IPR041649">
    <property type="entry name" value="NepR"/>
</dbReference>
<feature type="region of interest" description="Disordered" evidence="1">
    <location>
        <begin position="1"/>
        <end position="34"/>
    </location>
</feature>
<evidence type="ECO:0000313" key="4">
    <source>
        <dbReference type="Proteomes" id="UP001596292"/>
    </source>
</evidence>
<sequence length="74" mass="8258">MAEGEMLSERSESDAPHDETSRRDPREAATLTPQIRDRIAVQLRAMYDSVASQPVPDRFADLIAKLDATERDAS</sequence>
<evidence type="ECO:0000313" key="3">
    <source>
        <dbReference type="EMBL" id="MFC6788752.1"/>
    </source>
</evidence>
<name>A0ABW2BEA4_9HYPH</name>
<dbReference type="Pfam" id="PF18557">
    <property type="entry name" value="NepR"/>
    <property type="match status" value="1"/>
</dbReference>
<reference evidence="4" key="1">
    <citation type="journal article" date="2019" name="Int. J. Syst. Evol. Microbiol.">
        <title>The Global Catalogue of Microorganisms (GCM) 10K type strain sequencing project: providing services to taxonomists for standard genome sequencing and annotation.</title>
        <authorList>
            <consortium name="The Broad Institute Genomics Platform"/>
            <consortium name="The Broad Institute Genome Sequencing Center for Infectious Disease"/>
            <person name="Wu L."/>
            <person name="Ma J."/>
        </authorList>
    </citation>
    <scope>NUCLEOTIDE SEQUENCE [LARGE SCALE GENOMIC DNA]</scope>
    <source>
        <strain evidence="4">CCUG 48316</strain>
    </source>
</reference>
<dbReference type="EMBL" id="JBHSWN010000001">
    <property type="protein sequence ID" value="MFC6788752.1"/>
    <property type="molecule type" value="Genomic_DNA"/>
</dbReference>
<dbReference type="Proteomes" id="UP001596292">
    <property type="component" value="Unassembled WGS sequence"/>
</dbReference>
<comment type="caution">
    <text evidence="3">The sequence shown here is derived from an EMBL/GenBank/DDBJ whole genome shotgun (WGS) entry which is preliminary data.</text>
</comment>
<organism evidence="3 4">
    <name type="scientific">Methylobacterium komagatae</name>
    <dbReference type="NCBI Taxonomy" id="374425"/>
    <lineage>
        <taxon>Bacteria</taxon>
        <taxon>Pseudomonadati</taxon>
        <taxon>Pseudomonadota</taxon>
        <taxon>Alphaproteobacteria</taxon>
        <taxon>Hyphomicrobiales</taxon>
        <taxon>Methylobacteriaceae</taxon>
        <taxon>Methylobacterium</taxon>
    </lineage>
</organism>
<accession>A0ABW2BEA4</accession>
<proteinExistence type="predicted"/>
<feature type="domain" description="Anti-sigma factor NepR" evidence="2">
    <location>
        <begin position="36"/>
        <end position="70"/>
    </location>
</feature>
<dbReference type="RefSeq" id="WP_378967064.1">
    <property type="nucleotide sequence ID" value="NZ_JBHSWN010000001.1"/>
</dbReference>
<gene>
    <name evidence="3" type="ORF">ACFQE0_03405</name>
</gene>
<keyword evidence="4" id="KW-1185">Reference proteome</keyword>
<protein>
    <submittedName>
        <fullName evidence="3">NepR family anti-sigma factor</fullName>
    </submittedName>
</protein>